<evidence type="ECO:0000313" key="1">
    <source>
        <dbReference type="EMBL" id="BFO73503.1"/>
    </source>
</evidence>
<sequence length="85" mass="9788">MEIVDIGNRLEWLFKITGEQTGYYTKTDKTDANIEAGLKGFARSQTDADTYYREENRHHDACAQADDIARDLFNDHVSLYLKIIS</sequence>
<dbReference type="EMBL" id="AP035786">
    <property type="protein sequence ID" value="BFO73503.1"/>
    <property type="molecule type" value="Genomic_DNA"/>
</dbReference>
<dbReference type="AlphaFoldDB" id="A0AB33IUQ6"/>
<reference evidence="1" key="1">
    <citation type="submission" date="2024-07" db="EMBL/GenBank/DDBJ databases">
        <title>Complete genome sequence of Prevotella sp. YM-2024 GTC17254.</title>
        <authorList>
            <person name="Hayashi M."/>
            <person name="Muto Y."/>
            <person name="Tanaka K."/>
            <person name="Niwa H."/>
        </authorList>
    </citation>
    <scope>NUCLEOTIDE SEQUENCE</scope>
    <source>
        <strain evidence="1">GTC17254</strain>
    </source>
</reference>
<protein>
    <submittedName>
        <fullName evidence="1">Uncharacterized protein</fullName>
    </submittedName>
</protein>
<gene>
    <name evidence="1" type="ORF">GTC17254_11000</name>
</gene>
<organism evidence="1">
    <name type="scientific">Prevotella sp. GTC17254</name>
    <dbReference type="NCBI Taxonomy" id="3236794"/>
    <lineage>
        <taxon>Bacteria</taxon>
        <taxon>Pseudomonadati</taxon>
        <taxon>Bacteroidota</taxon>
        <taxon>Bacteroidia</taxon>
        <taxon>Bacteroidales</taxon>
        <taxon>Prevotellaceae</taxon>
        <taxon>Prevotella</taxon>
    </lineage>
</organism>
<name>A0AB33IUQ6_9BACT</name>
<proteinExistence type="predicted"/>
<accession>A0AB33IUQ6</accession>